<keyword evidence="7 13" id="KW-0378">Hydrolase</keyword>
<name>A0A9N9FUG8_9GLOM</name>
<evidence type="ECO:0000256" key="1">
    <source>
        <dbReference type="ARBA" id="ARBA00004604"/>
    </source>
</evidence>
<feature type="compositionally biased region" description="Low complexity" evidence="14">
    <location>
        <begin position="168"/>
        <end position="177"/>
    </location>
</feature>
<dbReference type="Pfam" id="PF00271">
    <property type="entry name" value="Helicase_C"/>
    <property type="match status" value="1"/>
</dbReference>
<evidence type="ECO:0000313" key="18">
    <source>
        <dbReference type="EMBL" id="CAG8556993.1"/>
    </source>
</evidence>
<dbReference type="InterPro" id="IPR000629">
    <property type="entry name" value="RNA-helicase_DEAD-box_CS"/>
</dbReference>
<dbReference type="GO" id="GO:0005524">
    <property type="term" value="F:ATP binding"/>
    <property type="evidence" value="ECO:0007669"/>
    <property type="project" value="UniProtKB-KW"/>
</dbReference>
<dbReference type="InterPro" id="IPR001650">
    <property type="entry name" value="Helicase_C-like"/>
</dbReference>
<dbReference type="Proteomes" id="UP000789405">
    <property type="component" value="Unassembled WGS sequence"/>
</dbReference>
<feature type="region of interest" description="Disordered" evidence="14">
    <location>
        <begin position="130"/>
        <end position="178"/>
    </location>
</feature>
<comment type="caution">
    <text evidence="18">The sequence shown here is derived from an EMBL/GenBank/DDBJ whole genome shotgun (WGS) entry which is preliminary data.</text>
</comment>
<evidence type="ECO:0000256" key="10">
    <source>
        <dbReference type="ARBA" id="ARBA00023242"/>
    </source>
</evidence>
<dbReference type="PROSITE" id="PS51192">
    <property type="entry name" value="HELICASE_ATP_BIND_1"/>
    <property type="match status" value="1"/>
</dbReference>
<dbReference type="InterPro" id="IPR011545">
    <property type="entry name" value="DEAD/DEAH_box_helicase_dom"/>
</dbReference>
<keyword evidence="9 13" id="KW-0067">ATP-binding</keyword>
<evidence type="ECO:0000259" key="17">
    <source>
        <dbReference type="PROSITE" id="PS51195"/>
    </source>
</evidence>
<feature type="domain" description="Helicase C-terminal" evidence="16">
    <location>
        <begin position="469"/>
        <end position="615"/>
    </location>
</feature>
<dbReference type="PROSITE" id="PS51194">
    <property type="entry name" value="HELICASE_CTER"/>
    <property type="match status" value="1"/>
</dbReference>
<evidence type="ECO:0000256" key="2">
    <source>
        <dbReference type="ARBA" id="ARBA00009334"/>
    </source>
</evidence>
<dbReference type="InterPro" id="IPR014014">
    <property type="entry name" value="RNA_helicase_DEAD_Q_motif"/>
</dbReference>
<feature type="short sequence motif" description="Q motif" evidence="12">
    <location>
        <begin position="236"/>
        <end position="262"/>
    </location>
</feature>
<dbReference type="InterPro" id="IPR044742">
    <property type="entry name" value="DEAD/DEAH_RhlB"/>
</dbReference>
<proteinExistence type="inferred from homology"/>
<evidence type="ECO:0000256" key="9">
    <source>
        <dbReference type="ARBA" id="ARBA00022840"/>
    </source>
</evidence>
<keyword evidence="4" id="KW-0690">Ribosome biogenesis</keyword>
<dbReference type="GO" id="GO:0005634">
    <property type="term" value="C:nucleus"/>
    <property type="evidence" value="ECO:0007669"/>
    <property type="project" value="UniProtKB-SubCell"/>
</dbReference>
<dbReference type="SMART" id="SM00487">
    <property type="entry name" value="DEXDc"/>
    <property type="match status" value="1"/>
</dbReference>
<dbReference type="PROSITE" id="PS00039">
    <property type="entry name" value="DEAD_ATP_HELICASE"/>
    <property type="match status" value="1"/>
</dbReference>
<evidence type="ECO:0000256" key="4">
    <source>
        <dbReference type="ARBA" id="ARBA00022517"/>
    </source>
</evidence>
<feature type="region of interest" description="Disordered" evidence="14">
    <location>
        <begin position="1"/>
        <end position="25"/>
    </location>
</feature>
<keyword evidence="6 13" id="KW-0547">Nucleotide-binding</keyword>
<dbReference type="Gene3D" id="3.40.50.300">
    <property type="entry name" value="P-loop containing nucleotide triphosphate hydrolases"/>
    <property type="match status" value="2"/>
</dbReference>
<dbReference type="AlphaFoldDB" id="A0A9N9FUG8"/>
<sequence length="646" mass="72720">MEIDSQEEATTTTSNLSKRDKKTKKKFRAVKSTTVRGLEVDIKESKNTKDKSTKKIFNLTNSSSDNVSNSSKDDIEELLSPIVVIESFKKKKGRDTFDKSVFNGDTKNKTNGLRYEIDEYNGNEDYVDSIRKSKGKSKSQNKKSGKTLSNKTKKRKRYISTDEDSDDSSSLTDISSTDSDDEISISKMVASVVINNTNNKYQEHPTLASLPQSTIDEFFSTNVIQVVGDSTLKPIMSFEQLMVDKEIKRVLARFDKPTPIQATCWPLCLSGKDVIGIAETGSGKTLAFIVPAVIHIKSPPYSPPNHQPFALVIAPTRELAIQTQRQCEMFDSTCGIKSVCIYGGVSKTEQRKLLRKGAHIVVATPGRLLDLASDGVCDISNVKYLVLDEADRMLDTGFEEDIRNIILKTREDRQTVMFSATWPESVRKLATDFLTNPIRVNIGSQTLSANRNVTQIVEVIDDPSEKDRRLVTLLEKYHNRKNRVLIFVLYKKEASRVENMLARKGYEAQSIHGDKSQFQRIEALNAFRDGIYPLLIATDVASRGLDIPDVKYVINYTFPLTIEDYVHRIGRTGRAGNKGISHTLFTSCDKGHSGELIRILRQTNQQIPDSLLRFGTGIKKKEHKAYGAFYKEIDYNVKPTKIKFED</sequence>
<dbReference type="CDD" id="cd00268">
    <property type="entry name" value="DEADc"/>
    <property type="match status" value="1"/>
</dbReference>
<evidence type="ECO:0000256" key="8">
    <source>
        <dbReference type="ARBA" id="ARBA00022806"/>
    </source>
</evidence>
<dbReference type="SUPFAM" id="SSF52540">
    <property type="entry name" value="P-loop containing nucleoside triphosphate hydrolases"/>
    <property type="match status" value="1"/>
</dbReference>
<dbReference type="InterPro" id="IPR014001">
    <property type="entry name" value="Helicase_ATP-bd"/>
</dbReference>
<evidence type="ECO:0000256" key="6">
    <source>
        <dbReference type="ARBA" id="ARBA00022741"/>
    </source>
</evidence>
<evidence type="ECO:0000256" key="7">
    <source>
        <dbReference type="ARBA" id="ARBA00022801"/>
    </source>
</evidence>
<accession>A0A9N9FUG8</accession>
<dbReference type="OrthoDB" id="196131at2759"/>
<organism evidence="18 19">
    <name type="scientific">Dentiscutata erythropus</name>
    <dbReference type="NCBI Taxonomy" id="1348616"/>
    <lineage>
        <taxon>Eukaryota</taxon>
        <taxon>Fungi</taxon>
        <taxon>Fungi incertae sedis</taxon>
        <taxon>Mucoromycota</taxon>
        <taxon>Glomeromycotina</taxon>
        <taxon>Glomeromycetes</taxon>
        <taxon>Diversisporales</taxon>
        <taxon>Gigasporaceae</taxon>
        <taxon>Dentiscutata</taxon>
    </lineage>
</organism>
<dbReference type="GO" id="GO:0003724">
    <property type="term" value="F:RNA helicase activity"/>
    <property type="evidence" value="ECO:0007669"/>
    <property type="project" value="UniProtKB-EC"/>
</dbReference>
<comment type="similarity">
    <text evidence="2">Belongs to the DEAD box helicase family. DDX5/DBP2 subfamily.</text>
</comment>
<evidence type="ECO:0000256" key="13">
    <source>
        <dbReference type="RuleBase" id="RU000492"/>
    </source>
</evidence>
<keyword evidence="10" id="KW-0539">Nucleus</keyword>
<protein>
    <recommendedName>
        <fullName evidence="3">RNA helicase</fullName>
        <ecNumber evidence="3">3.6.4.13</ecNumber>
    </recommendedName>
</protein>
<dbReference type="PROSITE" id="PS51195">
    <property type="entry name" value="Q_MOTIF"/>
    <property type="match status" value="1"/>
</dbReference>
<evidence type="ECO:0000256" key="3">
    <source>
        <dbReference type="ARBA" id="ARBA00012552"/>
    </source>
</evidence>
<evidence type="ECO:0000313" key="19">
    <source>
        <dbReference type="Proteomes" id="UP000789405"/>
    </source>
</evidence>
<keyword evidence="8 13" id="KW-0347">Helicase</keyword>
<dbReference type="FunFam" id="3.40.50.300:FF:000079">
    <property type="entry name" value="probable ATP-dependent RNA helicase DDX17"/>
    <property type="match status" value="1"/>
</dbReference>
<evidence type="ECO:0000256" key="5">
    <source>
        <dbReference type="ARBA" id="ARBA00022552"/>
    </source>
</evidence>
<reference evidence="18" key="1">
    <citation type="submission" date="2021-06" db="EMBL/GenBank/DDBJ databases">
        <authorList>
            <person name="Kallberg Y."/>
            <person name="Tangrot J."/>
            <person name="Rosling A."/>
        </authorList>
    </citation>
    <scope>NUCLEOTIDE SEQUENCE</scope>
    <source>
        <strain evidence="18">MA453B</strain>
    </source>
</reference>
<feature type="domain" description="Helicase ATP-binding" evidence="15">
    <location>
        <begin position="265"/>
        <end position="440"/>
    </location>
</feature>
<evidence type="ECO:0000256" key="14">
    <source>
        <dbReference type="SAM" id="MobiDB-lite"/>
    </source>
</evidence>
<dbReference type="PANTHER" id="PTHR47958">
    <property type="entry name" value="ATP-DEPENDENT RNA HELICASE DBP3"/>
    <property type="match status" value="1"/>
</dbReference>
<dbReference type="EMBL" id="CAJVPY010002331">
    <property type="protein sequence ID" value="CAG8556993.1"/>
    <property type="molecule type" value="Genomic_DNA"/>
</dbReference>
<feature type="domain" description="DEAD-box RNA helicase Q" evidence="17">
    <location>
        <begin position="236"/>
        <end position="262"/>
    </location>
</feature>
<comment type="subcellular location">
    <subcellularLocation>
        <location evidence="1">Nucleus</location>
        <location evidence="1">Nucleolus</location>
    </subcellularLocation>
</comment>
<dbReference type="GO" id="GO:0003676">
    <property type="term" value="F:nucleic acid binding"/>
    <property type="evidence" value="ECO:0007669"/>
    <property type="project" value="InterPro"/>
</dbReference>
<dbReference type="CDD" id="cd18787">
    <property type="entry name" value="SF2_C_DEAD"/>
    <property type="match status" value="1"/>
</dbReference>
<evidence type="ECO:0000256" key="12">
    <source>
        <dbReference type="PROSITE-ProRule" id="PRU00552"/>
    </source>
</evidence>
<keyword evidence="5" id="KW-0698">rRNA processing</keyword>
<comment type="function">
    <text evidence="11">ATP-dependent RNA helicase required for 60S ribosomal subunit synthesis. Involved in efficient pre-rRNA processing, predominantly at site A3, which is necessary for the normal formation of 25S and 5.8S rRNAs.</text>
</comment>
<dbReference type="SMART" id="SM00490">
    <property type="entry name" value="HELICc"/>
    <property type="match status" value="1"/>
</dbReference>
<dbReference type="Pfam" id="PF00270">
    <property type="entry name" value="DEAD"/>
    <property type="match status" value="1"/>
</dbReference>
<evidence type="ECO:0000259" key="15">
    <source>
        <dbReference type="PROSITE" id="PS51192"/>
    </source>
</evidence>
<dbReference type="EC" id="3.6.4.13" evidence="3"/>
<feature type="compositionally biased region" description="Basic residues" evidence="14">
    <location>
        <begin position="132"/>
        <end position="158"/>
    </location>
</feature>
<evidence type="ECO:0000256" key="11">
    <source>
        <dbReference type="ARBA" id="ARBA00037449"/>
    </source>
</evidence>
<keyword evidence="19" id="KW-1185">Reference proteome</keyword>
<dbReference type="GO" id="GO:0016787">
    <property type="term" value="F:hydrolase activity"/>
    <property type="evidence" value="ECO:0007669"/>
    <property type="project" value="UniProtKB-KW"/>
</dbReference>
<dbReference type="InterPro" id="IPR027417">
    <property type="entry name" value="P-loop_NTPase"/>
</dbReference>
<gene>
    <name evidence="18" type="ORF">DERYTH_LOCUS5549</name>
</gene>
<evidence type="ECO:0000259" key="16">
    <source>
        <dbReference type="PROSITE" id="PS51194"/>
    </source>
</evidence>
<dbReference type="FunFam" id="3.40.50.300:FF:000008">
    <property type="entry name" value="ATP-dependent RNA helicase RhlB"/>
    <property type="match status" value="1"/>
</dbReference>